<dbReference type="RefSeq" id="WP_201244968.1">
    <property type="nucleotide sequence ID" value="NZ_NHSF01000054.1"/>
</dbReference>
<dbReference type="Pfam" id="PF02811">
    <property type="entry name" value="PHP"/>
    <property type="match status" value="1"/>
</dbReference>
<dbReference type="GO" id="GO:0035312">
    <property type="term" value="F:5'-3' DNA exonuclease activity"/>
    <property type="evidence" value="ECO:0007669"/>
    <property type="project" value="TreeGrafter"/>
</dbReference>
<dbReference type="PANTHER" id="PTHR42924">
    <property type="entry name" value="EXONUCLEASE"/>
    <property type="match status" value="1"/>
</dbReference>
<dbReference type="Gene3D" id="3.20.20.140">
    <property type="entry name" value="Metal-dependent hydrolases"/>
    <property type="match status" value="1"/>
</dbReference>
<dbReference type="CDD" id="cd07438">
    <property type="entry name" value="PHP_HisPPase_AMP"/>
    <property type="match status" value="1"/>
</dbReference>
<feature type="domain" description="Polymerase/histidinol phosphatase N-terminal" evidence="1">
    <location>
        <begin position="5"/>
        <end position="70"/>
    </location>
</feature>
<reference evidence="2" key="1">
    <citation type="submission" date="2017-05" db="EMBL/GenBank/DDBJ databases">
        <authorList>
            <person name="Imhoff J.F."/>
            <person name="Rahn T."/>
            <person name="Kuenzel S."/>
            <person name="Neulinger S.C."/>
        </authorList>
    </citation>
    <scope>NUCLEOTIDE SEQUENCE</scope>
    <source>
        <strain evidence="2">DSM 4395</strain>
    </source>
</reference>
<organism evidence="2 3">
    <name type="scientific">Halochromatium salexigens</name>
    <name type="common">Chromatium salexigens</name>
    <dbReference type="NCBI Taxonomy" id="49447"/>
    <lineage>
        <taxon>Bacteria</taxon>
        <taxon>Pseudomonadati</taxon>
        <taxon>Pseudomonadota</taxon>
        <taxon>Gammaproteobacteria</taxon>
        <taxon>Chromatiales</taxon>
        <taxon>Chromatiaceae</taxon>
        <taxon>Halochromatium</taxon>
    </lineage>
</organism>
<proteinExistence type="predicted"/>
<dbReference type="EMBL" id="NHSF01000054">
    <property type="protein sequence ID" value="MBK5930505.1"/>
    <property type="molecule type" value="Genomic_DNA"/>
</dbReference>
<dbReference type="Gene3D" id="1.10.150.650">
    <property type="match status" value="1"/>
</dbReference>
<accession>A0AAJ0UFH7</accession>
<dbReference type="SMART" id="SM00481">
    <property type="entry name" value="POLIIIAc"/>
    <property type="match status" value="1"/>
</dbReference>
<dbReference type="InterPro" id="IPR016195">
    <property type="entry name" value="Pol/histidinol_Pase-like"/>
</dbReference>
<dbReference type="AlphaFoldDB" id="A0AAJ0UFH7"/>
<dbReference type="InterPro" id="IPR003141">
    <property type="entry name" value="Pol/His_phosphatase_N"/>
</dbReference>
<dbReference type="PANTHER" id="PTHR42924:SF3">
    <property type="entry name" value="POLYMERASE_HISTIDINOL PHOSPHATASE N-TERMINAL DOMAIN-CONTAINING PROTEIN"/>
    <property type="match status" value="1"/>
</dbReference>
<dbReference type="SUPFAM" id="SSF89550">
    <property type="entry name" value="PHP domain-like"/>
    <property type="match status" value="1"/>
</dbReference>
<name>A0AAJ0UFH7_HALSE</name>
<comment type="caution">
    <text evidence="2">The sequence shown here is derived from an EMBL/GenBank/DDBJ whole genome shotgun (WGS) entry which is preliminary data.</text>
</comment>
<evidence type="ECO:0000313" key="3">
    <source>
        <dbReference type="Proteomes" id="UP001296967"/>
    </source>
</evidence>
<keyword evidence="3" id="KW-1185">Reference proteome</keyword>
<dbReference type="GO" id="GO:0004534">
    <property type="term" value="F:5'-3' RNA exonuclease activity"/>
    <property type="evidence" value="ECO:0007669"/>
    <property type="project" value="TreeGrafter"/>
</dbReference>
<dbReference type="InterPro" id="IPR004013">
    <property type="entry name" value="PHP_dom"/>
</dbReference>
<evidence type="ECO:0000259" key="1">
    <source>
        <dbReference type="SMART" id="SM00481"/>
    </source>
</evidence>
<dbReference type="Proteomes" id="UP001296967">
    <property type="component" value="Unassembled WGS sequence"/>
</dbReference>
<sequence>MIKTPDLHTHSTASDGTLTPRALMARAAAQGVEVLALTDHDTLAGIDEAAEAAQALGLTLVPGVEISVTWNARTIHVVGLDVDPHCASLRAGLSGLRAYREERAVEIAQRLAQAGWPGALEGARAYAAGELVGRTHFARFLVQRGAARDVRAVFKHFLVKGKPGYVAGRWTTLEEAVDWIRAAGGQAVMAHPARYGLTRSKMKRLLDDFRACGGRGIEVVSGSHSRDDAFTFARWARELGLLASAGSDYHGPESPWVELGQLPSLPEGSRAIWSQPGFAGIRPSPLEPSARPGLRLATA</sequence>
<protein>
    <submittedName>
        <fullName evidence="2">Phosphatase</fullName>
    </submittedName>
</protein>
<evidence type="ECO:0000313" key="2">
    <source>
        <dbReference type="EMBL" id="MBK5930505.1"/>
    </source>
</evidence>
<reference evidence="2" key="2">
    <citation type="journal article" date="2020" name="Microorganisms">
        <title>Osmotic Adaptation and Compatible Solute Biosynthesis of Phototrophic Bacteria as Revealed from Genome Analyses.</title>
        <authorList>
            <person name="Imhoff J.F."/>
            <person name="Rahn T."/>
            <person name="Kunzel S."/>
            <person name="Keller A."/>
            <person name="Neulinger S.C."/>
        </authorList>
    </citation>
    <scope>NUCLEOTIDE SEQUENCE</scope>
    <source>
        <strain evidence="2">DSM 4395</strain>
    </source>
</reference>
<gene>
    <name evidence="2" type="ORF">CCR82_08225</name>
</gene>
<dbReference type="InterPro" id="IPR052018">
    <property type="entry name" value="PHP_domain"/>
</dbReference>